<dbReference type="PANTHER" id="PTHR30176:SF3">
    <property type="entry name" value="FERREDOXIN-TYPE PROTEIN NAPH"/>
    <property type="match status" value="1"/>
</dbReference>
<keyword evidence="7" id="KW-0812">Transmembrane</keyword>
<name>A0ABV7HW99_9GAMM</name>
<keyword evidence="4" id="KW-0249">Electron transport</keyword>
<evidence type="ECO:0000256" key="1">
    <source>
        <dbReference type="ARBA" id="ARBA00022448"/>
    </source>
</evidence>
<evidence type="ECO:0000256" key="6">
    <source>
        <dbReference type="ARBA" id="ARBA00023014"/>
    </source>
</evidence>
<keyword evidence="7" id="KW-0472">Membrane</keyword>
<keyword evidence="1" id="KW-0813">Transport</keyword>
<evidence type="ECO:0000256" key="4">
    <source>
        <dbReference type="ARBA" id="ARBA00022982"/>
    </source>
</evidence>
<reference evidence="10" key="1">
    <citation type="journal article" date="2019" name="Int. J. Syst. Evol. Microbiol.">
        <title>The Global Catalogue of Microorganisms (GCM) 10K type strain sequencing project: providing services to taxonomists for standard genome sequencing and annotation.</title>
        <authorList>
            <consortium name="The Broad Institute Genomics Platform"/>
            <consortium name="The Broad Institute Genome Sequencing Center for Infectious Disease"/>
            <person name="Wu L."/>
            <person name="Ma J."/>
        </authorList>
    </citation>
    <scope>NUCLEOTIDE SEQUENCE [LARGE SCALE GENOMIC DNA]</scope>
    <source>
        <strain evidence="10">KCTC 52141</strain>
    </source>
</reference>
<dbReference type="SUPFAM" id="SSF54862">
    <property type="entry name" value="4Fe-4S ferredoxins"/>
    <property type="match status" value="1"/>
</dbReference>
<keyword evidence="10" id="KW-1185">Reference proteome</keyword>
<proteinExistence type="predicted"/>
<dbReference type="Pfam" id="PF13746">
    <property type="entry name" value="Fer4_18"/>
    <property type="match status" value="1"/>
</dbReference>
<evidence type="ECO:0000259" key="8">
    <source>
        <dbReference type="PROSITE" id="PS51379"/>
    </source>
</evidence>
<evidence type="ECO:0000256" key="2">
    <source>
        <dbReference type="ARBA" id="ARBA00022485"/>
    </source>
</evidence>
<dbReference type="Proteomes" id="UP001595548">
    <property type="component" value="Unassembled WGS sequence"/>
</dbReference>
<dbReference type="InterPro" id="IPR017900">
    <property type="entry name" value="4Fe4S_Fe_S_CS"/>
</dbReference>
<dbReference type="InterPro" id="IPR017896">
    <property type="entry name" value="4Fe4S_Fe-S-bd"/>
</dbReference>
<keyword evidence="3" id="KW-0479">Metal-binding</keyword>
<dbReference type="InterPro" id="IPR014116">
    <property type="entry name" value="Cyt_c_oxidase_cbb3_FixG"/>
</dbReference>
<feature type="transmembrane region" description="Helical" evidence="7">
    <location>
        <begin position="159"/>
        <end position="178"/>
    </location>
</feature>
<feature type="transmembrane region" description="Helical" evidence="7">
    <location>
        <begin position="89"/>
        <end position="110"/>
    </location>
</feature>
<dbReference type="PROSITE" id="PS00198">
    <property type="entry name" value="4FE4S_FER_1"/>
    <property type="match status" value="1"/>
</dbReference>
<organism evidence="9 10">
    <name type="scientific">Gilvimarinus japonicus</name>
    <dbReference type="NCBI Taxonomy" id="1796469"/>
    <lineage>
        <taxon>Bacteria</taxon>
        <taxon>Pseudomonadati</taxon>
        <taxon>Pseudomonadota</taxon>
        <taxon>Gammaproteobacteria</taxon>
        <taxon>Cellvibrionales</taxon>
        <taxon>Cellvibrionaceae</taxon>
        <taxon>Gilvimarinus</taxon>
    </lineage>
</organism>
<evidence type="ECO:0000256" key="7">
    <source>
        <dbReference type="SAM" id="Phobius"/>
    </source>
</evidence>
<dbReference type="Gene3D" id="2.60.40.10">
    <property type="entry name" value="Immunoglobulins"/>
    <property type="match status" value="1"/>
</dbReference>
<evidence type="ECO:0000256" key="5">
    <source>
        <dbReference type="ARBA" id="ARBA00023004"/>
    </source>
</evidence>
<dbReference type="NCBIfam" id="TIGR02745">
    <property type="entry name" value="ccoG_rdxA_fixG"/>
    <property type="match status" value="1"/>
</dbReference>
<sequence length="473" mass="53985">MSKDPSSSEQAAGEPTIRYVNLYEAEDKVYTRRITGFYQKLRRYTGLPLIAGFVLMPWLSIDGRPAMLFDLANRKFHILWTTFWPQDGIYLAWLLIIAAFLLFTVTVLVGRVWCGFTCPQTVWTQMFIWAEFLCQGDRNKRIKLDAAPWSMNKALRIGATHAIWVLIALVTALTFVGYFVPVRELIGGLLQFDSSVPVVFWVAFFTLATYTNAGFMRQQVCKYMCPYARFQSVMYDSDTLTVFYNHIRGEKRGPRKVGEDYKAEGKGDCIDCSWCVQVCPVDIDIRDGMQAECIDCGLCVDACNTVMDKMEYPRGLISFTTEDAIKEGKTRVLRPRLIGYLVVLVVMIAVFVSNLTHRTPLGLEVLRDRGVRMYRISGKDVQNVYTLKINNMDNEPHRYDITLNGEFDFQLQGYRALEVESGELLTIPVRVAVPREALTEVKSEIEFTLTAKDKPTLSTTNNSSFIGPQQREY</sequence>
<feature type="transmembrane region" description="Helical" evidence="7">
    <location>
        <begin position="41"/>
        <end position="61"/>
    </location>
</feature>
<keyword evidence="2" id="KW-0004">4Fe-4S</keyword>
<dbReference type="PANTHER" id="PTHR30176">
    <property type="entry name" value="FERREDOXIN-TYPE PROTEIN NAPH"/>
    <property type="match status" value="1"/>
</dbReference>
<dbReference type="Pfam" id="PF12801">
    <property type="entry name" value="Fer4_5"/>
    <property type="match status" value="1"/>
</dbReference>
<keyword evidence="6" id="KW-0411">Iron-sulfur</keyword>
<comment type="caution">
    <text evidence="9">The sequence shown here is derived from an EMBL/GenBank/DDBJ whole genome shotgun (WGS) entry which is preliminary data.</text>
</comment>
<dbReference type="PROSITE" id="PS51379">
    <property type="entry name" value="4FE4S_FER_2"/>
    <property type="match status" value="1"/>
</dbReference>
<evidence type="ECO:0000256" key="3">
    <source>
        <dbReference type="ARBA" id="ARBA00022723"/>
    </source>
</evidence>
<dbReference type="RefSeq" id="WP_382417552.1">
    <property type="nucleotide sequence ID" value="NZ_AP031500.1"/>
</dbReference>
<dbReference type="InterPro" id="IPR051684">
    <property type="entry name" value="Electron_Trans/Redox"/>
</dbReference>
<feature type="transmembrane region" description="Helical" evidence="7">
    <location>
        <begin position="337"/>
        <end position="356"/>
    </location>
</feature>
<protein>
    <submittedName>
        <fullName evidence="9">Cytochrome c oxidase accessory protein CcoG</fullName>
    </submittedName>
</protein>
<gene>
    <name evidence="9" type="primary">ccoG</name>
    <name evidence="9" type="ORF">ACFOEB_14150</name>
</gene>
<keyword evidence="7" id="KW-1133">Transmembrane helix</keyword>
<keyword evidence="5" id="KW-0408">Iron</keyword>
<evidence type="ECO:0000313" key="10">
    <source>
        <dbReference type="Proteomes" id="UP001595548"/>
    </source>
</evidence>
<dbReference type="InterPro" id="IPR013783">
    <property type="entry name" value="Ig-like_fold"/>
</dbReference>
<dbReference type="EMBL" id="JBHRTL010000030">
    <property type="protein sequence ID" value="MFC3156350.1"/>
    <property type="molecule type" value="Genomic_DNA"/>
</dbReference>
<dbReference type="InterPro" id="IPR032879">
    <property type="entry name" value="FixG_C"/>
</dbReference>
<feature type="transmembrane region" description="Helical" evidence="7">
    <location>
        <begin position="198"/>
        <end position="215"/>
    </location>
</feature>
<dbReference type="Pfam" id="PF11614">
    <property type="entry name" value="FixG_C"/>
    <property type="match status" value="1"/>
</dbReference>
<evidence type="ECO:0000313" key="9">
    <source>
        <dbReference type="EMBL" id="MFC3156350.1"/>
    </source>
</evidence>
<feature type="domain" description="4Fe-4S ferredoxin-type" evidence="8">
    <location>
        <begin position="259"/>
        <end position="288"/>
    </location>
</feature>
<accession>A0ABV7HW99</accession>